<proteinExistence type="predicted"/>
<dbReference type="RefSeq" id="WP_019619137.1">
    <property type="nucleotide sequence ID" value="NZ_JBHUNE010000007.1"/>
</dbReference>
<feature type="transmembrane region" description="Helical" evidence="1">
    <location>
        <begin position="211"/>
        <end position="233"/>
    </location>
</feature>
<keyword evidence="3" id="KW-1185">Reference proteome</keyword>
<evidence type="ECO:0000313" key="2">
    <source>
        <dbReference type="EMBL" id="MFD2758732.1"/>
    </source>
</evidence>
<sequence>MRTRSVVQLHTANKLQIIGWPLITMCMALVIVIAIGYAVNQVDGGNGVPGMEEGMRFNGAIFTVLGPVVGLGFISMGQYFPLSLGLGLTRREYLAGTSLVFVGYAVAFTALVVVGRALELATDGYGLRVRFFDVVYVGTGPLWQTAIQAALIALAVMFVGAAFVAAHSNWQQKFVWSFVIAAAAIVAALAIAAIVSPTFAGWLDGLFGLAWWQYMAMLAVIAAFGAAIWAVLVRRTQVR</sequence>
<comment type="caution">
    <text evidence="2">The sequence shown here is derived from an EMBL/GenBank/DDBJ whole genome shotgun (WGS) entry which is preliminary data.</text>
</comment>
<organism evidence="2 3">
    <name type="scientific">Gulosibacter faecalis</name>
    <dbReference type="NCBI Taxonomy" id="272240"/>
    <lineage>
        <taxon>Bacteria</taxon>
        <taxon>Bacillati</taxon>
        <taxon>Actinomycetota</taxon>
        <taxon>Actinomycetes</taxon>
        <taxon>Micrococcales</taxon>
        <taxon>Microbacteriaceae</taxon>
        <taxon>Gulosibacter</taxon>
    </lineage>
</organism>
<keyword evidence="1" id="KW-1133">Transmembrane helix</keyword>
<keyword evidence="1" id="KW-0472">Membrane</keyword>
<feature type="transmembrane region" description="Helical" evidence="1">
    <location>
        <begin position="93"/>
        <end position="118"/>
    </location>
</feature>
<gene>
    <name evidence="2" type="ORF">ACFSW7_10135</name>
</gene>
<evidence type="ECO:0000256" key="1">
    <source>
        <dbReference type="SAM" id="Phobius"/>
    </source>
</evidence>
<reference evidence="3" key="1">
    <citation type="journal article" date="2019" name="Int. J. Syst. Evol. Microbiol.">
        <title>The Global Catalogue of Microorganisms (GCM) 10K type strain sequencing project: providing services to taxonomists for standard genome sequencing and annotation.</title>
        <authorList>
            <consortium name="The Broad Institute Genomics Platform"/>
            <consortium name="The Broad Institute Genome Sequencing Center for Infectious Disease"/>
            <person name="Wu L."/>
            <person name="Ma J."/>
        </authorList>
    </citation>
    <scope>NUCLEOTIDE SEQUENCE [LARGE SCALE GENOMIC DNA]</scope>
    <source>
        <strain evidence="3">TISTR 1514</strain>
    </source>
</reference>
<accession>A0ABW5UYE5</accession>
<name>A0ABW5UYE5_9MICO</name>
<dbReference type="Proteomes" id="UP001597492">
    <property type="component" value="Unassembled WGS sequence"/>
</dbReference>
<feature type="transmembrane region" description="Helical" evidence="1">
    <location>
        <begin position="178"/>
        <end position="199"/>
    </location>
</feature>
<keyword evidence="1" id="KW-0812">Transmembrane</keyword>
<dbReference type="EMBL" id="JBHUNE010000007">
    <property type="protein sequence ID" value="MFD2758732.1"/>
    <property type="molecule type" value="Genomic_DNA"/>
</dbReference>
<feature type="transmembrane region" description="Helical" evidence="1">
    <location>
        <begin position="146"/>
        <end position="166"/>
    </location>
</feature>
<evidence type="ECO:0008006" key="4">
    <source>
        <dbReference type="Google" id="ProtNLM"/>
    </source>
</evidence>
<feature type="transmembrane region" description="Helical" evidence="1">
    <location>
        <begin position="20"/>
        <end position="39"/>
    </location>
</feature>
<protein>
    <recommendedName>
        <fullName evidence="4">DUF998 domain-containing protein</fullName>
    </recommendedName>
</protein>
<evidence type="ECO:0000313" key="3">
    <source>
        <dbReference type="Proteomes" id="UP001597492"/>
    </source>
</evidence>
<feature type="transmembrane region" description="Helical" evidence="1">
    <location>
        <begin position="59"/>
        <end position="81"/>
    </location>
</feature>